<name>A0AAP9KD78_9VIBR</name>
<keyword evidence="3" id="KW-0732">Signal</keyword>
<keyword evidence="6" id="KW-1185">Reference proteome</keyword>
<keyword evidence="2" id="KW-1133">Transmembrane helix</keyword>
<evidence type="ECO:0000313" key="6">
    <source>
        <dbReference type="Proteomes" id="UP000272136"/>
    </source>
</evidence>
<feature type="coiled-coil region" evidence="1">
    <location>
        <begin position="42"/>
        <end position="101"/>
    </location>
</feature>
<evidence type="ECO:0000313" key="7">
    <source>
        <dbReference type="Proteomes" id="UP000390336"/>
    </source>
</evidence>
<dbReference type="EMBL" id="CP045860">
    <property type="protein sequence ID" value="QGH50351.1"/>
    <property type="molecule type" value="Genomic_DNA"/>
</dbReference>
<feature type="transmembrane region" description="Helical" evidence="2">
    <location>
        <begin position="116"/>
        <end position="137"/>
    </location>
</feature>
<evidence type="ECO:0000313" key="5">
    <source>
        <dbReference type="EMBL" id="QGH50351.1"/>
    </source>
</evidence>
<evidence type="ECO:0000256" key="1">
    <source>
        <dbReference type="SAM" id="Coils"/>
    </source>
</evidence>
<reference evidence="5" key="3">
    <citation type="submission" date="2019-11" db="EMBL/GenBank/DDBJ databases">
        <title>Complete genome sequence of Vibrio owensii SH-14 isolated from shrimp with acute hepatopancreatic necrosis diease.</title>
        <authorList>
            <person name="Liang X."/>
            <person name="Wang Y."/>
        </authorList>
    </citation>
    <scope>NUCLEOTIDE SEQUENCE</scope>
    <source>
        <strain evidence="5">SH14</strain>
    </source>
</reference>
<keyword evidence="2" id="KW-0472">Membrane</keyword>
<feature type="chain" id="PRO_5042915207" evidence="3">
    <location>
        <begin position="18"/>
        <end position="410"/>
    </location>
</feature>
<organism evidence="5 7">
    <name type="scientific">Vibrio owensii</name>
    <dbReference type="NCBI Taxonomy" id="696485"/>
    <lineage>
        <taxon>Bacteria</taxon>
        <taxon>Pseudomonadati</taxon>
        <taxon>Pseudomonadota</taxon>
        <taxon>Gammaproteobacteria</taxon>
        <taxon>Vibrionales</taxon>
        <taxon>Vibrionaceae</taxon>
        <taxon>Vibrio</taxon>
    </lineage>
</organism>
<dbReference type="AlphaFoldDB" id="A0AAP9KD78"/>
<feature type="coiled-coil region" evidence="1">
    <location>
        <begin position="255"/>
        <end position="282"/>
    </location>
</feature>
<protein>
    <submittedName>
        <fullName evidence="5">Uncharacterized protein</fullName>
    </submittedName>
</protein>
<reference evidence="4 6" key="2">
    <citation type="submission" date="2018-10" db="EMBL/GenBank/DDBJ databases">
        <title>Whole Genome of Vibrio owensii strain 170502, isolated from Acute Hepatopancreatic Necrosis Disease (AHPND) shrimp.</title>
        <authorList>
            <person name="Yan M."/>
            <person name="Wang X."/>
            <person name="Wang Y."/>
        </authorList>
    </citation>
    <scope>NUCLEOTIDE SEQUENCE [LARGE SCALE GENOMIC DNA]</scope>
    <source>
        <strain evidence="4 6">1700302</strain>
    </source>
</reference>
<keyword evidence="1" id="KW-0175">Coiled coil</keyword>
<accession>A0AAP9KD78</accession>
<dbReference type="RefSeq" id="WP_054822516.1">
    <property type="nucleotide sequence ID" value="NZ_CP033138.1"/>
</dbReference>
<proteinExistence type="predicted"/>
<keyword evidence="2" id="KW-0812">Transmembrane</keyword>
<dbReference type="Proteomes" id="UP000390336">
    <property type="component" value="Chromosome 2"/>
</dbReference>
<gene>
    <name evidence="5" type="ORF">APZ19_25070</name>
    <name evidence="4" type="ORF">D0812_28665</name>
</gene>
<dbReference type="Proteomes" id="UP000272136">
    <property type="component" value="Chromosome 2"/>
</dbReference>
<dbReference type="EMBL" id="CP033138">
    <property type="protein sequence ID" value="AYO18307.1"/>
    <property type="molecule type" value="Genomic_DNA"/>
</dbReference>
<evidence type="ECO:0000313" key="4">
    <source>
        <dbReference type="EMBL" id="AYO18307.1"/>
    </source>
</evidence>
<feature type="signal peptide" evidence="3">
    <location>
        <begin position="1"/>
        <end position="17"/>
    </location>
</feature>
<evidence type="ECO:0000256" key="3">
    <source>
        <dbReference type="SAM" id="SignalP"/>
    </source>
</evidence>
<reference evidence="5 7" key="1">
    <citation type="journal article" date="2015" name="Genome Announc.">
        <title>Draft Genome Sequence of Vibrio owensii Strain SH-14, Which Causes Shrimp Acute Hepatopancreatic Necrosis Disease.</title>
        <authorList>
            <person name="Liu L."/>
            <person name="Xiao J."/>
            <person name="Xia X."/>
            <person name="Pan Y."/>
            <person name="Yan S."/>
            <person name="Wang Y."/>
        </authorList>
    </citation>
    <scope>NUCLEOTIDE SEQUENCE [LARGE SCALE GENOMIC DNA]</scope>
    <source>
        <strain evidence="5 7">SH14</strain>
    </source>
</reference>
<sequence>MKKILLLITLFSSLALANVEEDKAVLTPNQLAVAISPLESQLTDLSNEFDSLAKKNDLLEQEITTALSHASSAISKAHQSNKAFSDILKEQQEELSALEHRDVDLSLSMQRDVYPIWVNFFAVLISIVGSIVISVWVTREVLTKTLQNESKTQVDALKANLEQQIELHKHTNKTNSEQHREQITSQLAQHLKQLETQSQLALDEHKEHHKLTIDGFRQQWINDFRDNVTEYVKVILTLCHFHTTEKPFFDAYKELKKAQALLSEYNQQYNKKVNELDSLVERARLINTKKQDEEYISLIHRRIDAVDSFESYKNHFMQYNTLKGECLTIQTKLSLMLKPTISSSEPDYKVRKLIDEIYQLTSTREERRIMDRDVKTIESLIDNLKHHTKVMLKTEWDRIQRKKITIEENT</sequence>
<evidence type="ECO:0000256" key="2">
    <source>
        <dbReference type="SAM" id="Phobius"/>
    </source>
</evidence>